<evidence type="ECO:0000313" key="2">
    <source>
        <dbReference type="Proteomes" id="UP000177141"/>
    </source>
</evidence>
<evidence type="ECO:0008006" key="3">
    <source>
        <dbReference type="Google" id="ProtNLM"/>
    </source>
</evidence>
<dbReference type="Gene3D" id="1.20.200.10">
    <property type="entry name" value="Fumarase/aspartase (Central domain)"/>
    <property type="match status" value="1"/>
</dbReference>
<dbReference type="InterPro" id="IPR008948">
    <property type="entry name" value="L-Aspartase-like"/>
</dbReference>
<dbReference type="InterPro" id="IPR024083">
    <property type="entry name" value="Fumarase/histidase_N"/>
</dbReference>
<comment type="caution">
    <text evidence="1">The sequence shown here is derived from an EMBL/GenBank/DDBJ whole genome shotgun (WGS) entry which is preliminary data.</text>
</comment>
<evidence type="ECO:0000313" key="1">
    <source>
        <dbReference type="EMBL" id="OGK47284.1"/>
    </source>
</evidence>
<dbReference type="CDD" id="cd00332">
    <property type="entry name" value="PAL-HAL"/>
    <property type="match status" value="1"/>
</dbReference>
<dbReference type="Gene3D" id="1.10.275.10">
    <property type="entry name" value="Fumarase/aspartase (N-terminal domain)"/>
    <property type="match status" value="1"/>
</dbReference>
<proteinExistence type="predicted"/>
<dbReference type="AlphaFoldDB" id="A0A1F7IVB8"/>
<sequence>MNKNYSYSQHNLIEIDSYIHTLHKEVTITGNKLTIPEIISVASGKAKTSFTQDKKIIDRIKETYRHMMKDVENGIPVYGCNTGYGARASRVLIDGTKKERVKIAREMSEGIVHVDVSVGPQFDKEVVRSAILIRINMLMQGVSAVKLEDLEKYRQLLNNFITPVVNQYGGIGASGDLAHNGRVLSALRQIPGTKVFDAYGNLRQASDALKEVGIEPLKLDPKAGLGFVNGDNFSNSLAISLAVNTLEVFLLSTVLGAMVIEVLEGTDRSFHPLLAAVRPHNGQKELAMLYRYLLNGSKLAYQEMTGHTIRPKGIKVQDVYSLRCIAQYQGVNVEKIKHIFDILTVNANAVSDNPLWVPPEFVTHGEKPWQWVSGGNFIASHMVDAMDNLRKVLTHIVKLNDRHLARMVNPYENNRLTANLSDKAAITQCVFKGVQIQSGMFDVYSSLLSIPVSTFFGIHEEGNQDITSHALTSGIFGLENLRITRYSVAQNLMAVAQGVDLRGGPKYLSPQTRPMYEFIRERVDYIKKEKPLYNDIETIYQSIISGEMIDYLRRKIFNNFYGF</sequence>
<organism evidence="1 2">
    <name type="scientific">Candidatus Roizmanbacteria bacterium RIFCSPLOWO2_01_FULL_38_12</name>
    <dbReference type="NCBI Taxonomy" id="1802061"/>
    <lineage>
        <taxon>Bacteria</taxon>
        <taxon>Candidatus Roizmaniibacteriota</taxon>
    </lineage>
</organism>
<dbReference type="SUPFAM" id="SSF48557">
    <property type="entry name" value="L-aspartase-like"/>
    <property type="match status" value="1"/>
</dbReference>
<dbReference type="GO" id="GO:0016841">
    <property type="term" value="F:ammonia-lyase activity"/>
    <property type="evidence" value="ECO:0007669"/>
    <property type="project" value="UniProtKB-ARBA"/>
</dbReference>
<accession>A0A1F7IVB8</accession>
<dbReference type="Proteomes" id="UP000177141">
    <property type="component" value="Unassembled WGS sequence"/>
</dbReference>
<dbReference type="Pfam" id="PF00221">
    <property type="entry name" value="Lyase_aromatic"/>
    <property type="match status" value="1"/>
</dbReference>
<gene>
    <name evidence="1" type="ORF">A3A93_05850</name>
</gene>
<dbReference type="PANTHER" id="PTHR10362">
    <property type="entry name" value="HISTIDINE AMMONIA-LYASE"/>
    <property type="match status" value="1"/>
</dbReference>
<reference evidence="1 2" key="1">
    <citation type="journal article" date="2016" name="Nat. Commun.">
        <title>Thousands of microbial genomes shed light on interconnected biogeochemical processes in an aquifer system.</title>
        <authorList>
            <person name="Anantharaman K."/>
            <person name="Brown C.T."/>
            <person name="Hug L.A."/>
            <person name="Sharon I."/>
            <person name="Castelle C.J."/>
            <person name="Probst A.J."/>
            <person name="Thomas B.C."/>
            <person name="Singh A."/>
            <person name="Wilkins M.J."/>
            <person name="Karaoz U."/>
            <person name="Brodie E.L."/>
            <person name="Williams K.H."/>
            <person name="Hubbard S.S."/>
            <person name="Banfield J.F."/>
        </authorList>
    </citation>
    <scope>NUCLEOTIDE SEQUENCE [LARGE SCALE GENOMIC DNA]</scope>
</reference>
<dbReference type="InterPro" id="IPR001106">
    <property type="entry name" value="Aromatic_Lyase"/>
</dbReference>
<dbReference type="STRING" id="1802061.A3A93_05850"/>
<dbReference type="EMBL" id="MGAL01000034">
    <property type="protein sequence ID" value="OGK47284.1"/>
    <property type="molecule type" value="Genomic_DNA"/>
</dbReference>
<protein>
    <recommendedName>
        <fullName evidence="3">Histidine ammonia-lyase</fullName>
    </recommendedName>
</protein>
<name>A0A1F7IVB8_9BACT</name>